<dbReference type="InterPro" id="IPR028082">
    <property type="entry name" value="Peripla_BP_I"/>
</dbReference>
<dbReference type="InterPro" id="IPR000843">
    <property type="entry name" value="HTH_LacI"/>
</dbReference>
<dbReference type="Gene3D" id="3.40.50.2300">
    <property type="match status" value="2"/>
</dbReference>
<evidence type="ECO:0000313" key="5">
    <source>
        <dbReference type="EMBL" id="RAK69313.1"/>
    </source>
</evidence>
<dbReference type="InterPro" id="IPR010982">
    <property type="entry name" value="Lambda_DNA-bd_dom_sf"/>
</dbReference>
<dbReference type="CDD" id="cd06267">
    <property type="entry name" value="PBP1_LacI_sugar_binding-like"/>
    <property type="match status" value="1"/>
</dbReference>
<sequence length="347" mass="38357">MQRVSLTELAKQLNLSPSTVSRALADHSEVSEATKARVRKLAQELNYQPNQLAAALRRGRSNTLGVLVPHITGHFFPQVVHGIATEASKAGFTVMICQSNEDAAQEKKNIELLRHNQVEGIMVSLANTTQDISHFEELRQQGVPLVFFDRVVEDFRGANVSAVVLDDHAGAYQVVQHLIEQGCRRIAHFSGPLHMSIHKNRHQGYRDALRDHGLPLDEQLIVFCEQSQAGGTEAMQRLLRELPAPPDAVFASNDLAAVGAMRVIKAAGLRVPQDVAVAGFSNETFTTLTEPNLTSVDQGCETMGISAVRLLQQMLHHTAEHRQPQPRNVVLKPQLLVRESSLRKPRK</sequence>
<dbReference type="SMART" id="SM00354">
    <property type="entry name" value="HTH_LACI"/>
    <property type="match status" value="1"/>
</dbReference>
<dbReference type="EMBL" id="QHKM01000001">
    <property type="protein sequence ID" value="RAK69313.1"/>
    <property type="molecule type" value="Genomic_DNA"/>
</dbReference>
<dbReference type="Pfam" id="PF00532">
    <property type="entry name" value="Peripla_BP_1"/>
    <property type="match status" value="1"/>
</dbReference>
<proteinExistence type="predicted"/>
<dbReference type="PROSITE" id="PS50932">
    <property type="entry name" value="HTH_LACI_2"/>
    <property type="match status" value="1"/>
</dbReference>
<keyword evidence="1" id="KW-0805">Transcription regulation</keyword>
<dbReference type="SUPFAM" id="SSF47413">
    <property type="entry name" value="lambda repressor-like DNA-binding domains"/>
    <property type="match status" value="1"/>
</dbReference>
<dbReference type="PANTHER" id="PTHR30146:SF109">
    <property type="entry name" value="HTH-TYPE TRANSCRIPTIONAL REGULATOR GALS"/>
    <property type="match status" value="1"/>
</dbReference>
<evidence type="ECO:0000259" key="4">
    <source>
        <dbReference type="PROSITE" id="PS50932"/>
    </source>
</evidence>
<dbReference type="OrthoDB" id="891936at2"/>
<name>A0A328BQD5_9BACT</name>
<evidence type="ECO:0000313" key="6">
    <source>
        <dbReference type="Proteomes" id="UP000248553"/>
    </source>
</evidence>
<feature type="domain" description="HTH lacI-type" evidence="4">
    <location>
        <begin position="4"/>
        <end position="58"/>
    </location>
</feature>
<dbReference type="RefSeq" id="WP_111476049.1">
    <property type="nucleotide sequence ID" value="NZ_QHKM01000001.1"/>
</dbReference>
<keyword evidence="3" id="KW-0804">Transcription</keyword>
<dbReference type="PANTHER" id="PTHR30146">
    <property type="entry name" value="LACI-RELATED TRANSCRIPTIONAL REPRESSOR"/>
    <property type="match status" value="1"/>
</dbReference>
<dbReference type="Pfam" id="PF00356">
    <property type="entry name" value="LacI"/>
    <property type="match status" value="1"/>
</dbReference>
<dbReference type="AlphaFoldDB" id="A0A328BQD5"/>
<reference evidence="6" key="1">
    <citation type="submission" date="2018-05" db="EMBL/GenBank/DDBJ databases">
        <authorList>
            <person name="Nie L."/>
        </authorList>
    </citation>
    <scope>NUCLEOTIDE SEQUENCE [LARGE SCALE GENOMIC DNA]</scope>
    <source>
        <strain evidence="6">NL</strain>
    </source>
</reference>
<dbReference type="Proteomes" id="UP000248553">
    <property type="component" value="Unassembled WGS sequence"/>
</dbReference>
<dbReference type="GO" id="GO:0003700">
    <property type="term" value="F:DNA-binding transcription factor activity"/>
    <property type="evidence" value="ECO:0007669"/>
    <property type="project" value="TreeGrafter"/>
</dbReference>
<evidence type="ECO:0000256" key="2">
    <source>
        <dbReference type="ARBA" id="ARBA00023125"/>
    </source>
</evidence>
<comment type="caution">
    <text evidence="5">The sequence shown here is derived from an EMBL/GenBank/DDBJ whole genome shotgun (WGS) entry which is preliminary data.</text>
</comment>
<dbReference type="GO" id="GO:0000976">
    <property type="term" value="F:transcription cis-regulatory region binding"/>
    <property type="evidence" value="ECO:0007669"/>
    <property type="project" value="TreeGrafter"/>
</dbReference>
<keyword evidence="6" id="KW-1185">Reference proteome</keyword>
<evidence type="ECO:0000256" key="3">
    <source>
        <dbReference type="ARBA" id="ARBA00023163"/>
    </source>
</evidence>
<dbReference type="InterPro" id="IPR001761">
    <property type="entry name" value="Peripla_BP/Lac1_sug-bd_dom"/>
</dbReference>
<protein>
    <submittedName>
        <fullName evidence="5">LacI family transcriptional regulator</fullName>
    </submittedName>
</protein>
<gene>
    <name evidence="5" type="ORF">DLM85_00145</name>
</gene>
<keyword evidence="2" id="KW-0238">DNA-binding</keyword>
<dbReference type="SUPFAM" id="SSF53822">
    <property type="entry name" value="Periplasmic binding protein-like I"/>
    <property type="match status" value="1"/>
</dbReference>
<accession>A0A328BQD5</accession>
<organism evidence="5 6">
    <name type="scientific">Hymenobacter edaphi</name>
    <dbReference type="NCBI Taxonomy" id="2211146"/>
    <lineage>
        <taxon>Bacteria</taxon>
        <taxon>Pseudomonadati</taxon>
        <taxon>Bacteroidota</taxon>
        <taxon>Cytophagia</taxon>
        <taxon>Cytophagales</taxon>
        <taxon>Hymenobacteraceae</taxon>
        <taxon>Hymenobacter</taxon>
    </lineage>
</organism>
<evidence type="ECO:0000256" key="1">
    <source>
        <dbReference type="ARBA" id="ARBA00023015"/>
    </source>
</evidence>
<dbReference type="CDD" id="cd01392">
    <property type="entry name" value="HTH_LacI"/>
    <property type="match status" value="1"/>
</dbReference>
<dbReference type="Gene3D" id="1.10.260.40">
    <property type="entry name" value="lambda repressor-like DNA-binding domains"/>
    <property type="match status" value="1"/>
</dbReference>